<name>A0A8K0EW62_BRALA</name>
<dbReference type="InterPro" id="IPR027897">
    <property type="entry name" value="DUF4559"/>
</dbReference>
<dbReference type="GO" id="GO:0042981">
    <property type="term" value="P:regulation of apoptotic process"/>
    <property type="evidence" value="ECO:0007669"/>
    <property type="project" value="InterPro"/>
</dbReference>
<feature type="domain" description="DED" evidence="2">
    <location>
        <begin position="5"/>
        <end position="84"/>
    </location>
</feature>
<proteinExistence type="predicted"/>
<accession>A0A8K0EW62</accession>
<feature type="region of interest" description="Disordered" evidence="1">
    <location>
        <begin position="87"/>
        <end position="111"/>
    </location>
</feature>
<dbReference type="SUPFAM" id="SSF47986">
    <property type="entry name" value="DEATH domain"/>
    <property type="match status" value="1"/>
</dbReference>
<dbReference type="CDD" id="cd00045">
    <property type="entry name" value="DED"/>
    <property type="match status" value="1"/>
</dbReference>
<keyword evidence="4" id="KW-1185">Reference proteome</keyword>
<dbReference type="AlphaFoldDB" id="A0A8K0EW62"/>
<sequence>MADNYLWDLYLEISRNLKEQELTDLRNYVSDARILPVGAVQQANAYEIFFQLEREQKLKSGNLTLLIDLLRIIGRHDYATKAEAFDENERKDLGNPAKRQRREEVTVEDAHGPQKDKLSWIDRYNNEGHRWNWLLVGIALKITRDGLTDDCEPWRQELETYYIGDATRIGWTNCTPRKWSEEPWEVAKV</sequence>
<evidence type="ECO:0000256" key="1">
    <source>
        <dbReference type="SAM" id="MobiDB-lite"/>
    </source>
</evidence>
<dbReference type="InterPro" id="IPR001875">
    <property type="entry name" value="DED_dom"/>
</dbReference>
<evidence type="ECO:0000313" key="4">
    <source>
        <dbReference type="Proteomes" id="UP000838412"/>
    </source>
</evidence>
<dbReference type="Pfam" id="PF15112">
    <property type="entry name" value="DUF4559"/>
    <property type="match status" value="1"/>
</dbReference>
<dbReference type="OrthoDB" id="10053786at2759"/>
<evidence type="ECO:0000259" key="2">
    <source>
        <dbReference type="PROSITE" id="PS50168"/>
    </source>
</evidence>
<dbReference type="Gene3D" id="1.10.533.10">
    <property type="entry name" value="Death Domain, Fas"/>
    <property type="match status" value="1"/>
</dbReference>
<dbReference type="EMBL" id="OV696693">
    <property type="protein sequence ID" value="CAH1271089.1"/>
    <property type="molecule type" value="Genomic_DNA"/>
</dbReference>
<evidence type="ECO:0000313" key="3">
    <source>
        <dbReference type="EMBL" id="CAH1271089.1"/>
    </source>
</evidence>
<protein>
    <submittedName>
        <fullName evidence="3">Hypp4557 protein</fullName>
    </submittedName>
</protein>
<dbReference type="PROSITE" id="PS50168">
    <property type="entry name" value="DED"/>
    <property type="match status" value="1"/>
</dbReference>
<dbReference type="InterPro" id="IPR011029">
    <property type="entry name" value="DEATH-like_dom_sf"/>
</dbReference>
<organism evidence="3 4">
    <name type="scientific">Branchiostoma lanceolatum</name>
    <name type="common">Common lancelet</name>
    <name type="synonym">Amphioxus lanceolatum</name>
    <dbReference type="NCBI Taxonomy" id="7740"/>
    <lineage>
        <taxon>Eukaryota</taxon>
        <taxon>Metazoa</taxon>
        <taxon>Chordata</taxon>
        <taxon>Cephalochordata</taxon>
        <taxon>Leptocardii</taxon>
        <taxon>Amphioxiformes</taxon>
        <taxon>Branchiostomatidae</taxon>
        <taxon>Branchiostoma</taxon>
    </lineage>
</organism>
<dbReference type="Proteomes" id="UP000838412">
    <property type="component" value="Chromosome 8"/>
</dbReference>
<reference evidence="3" key="1">
    <citation type="submission" date="2022-01" db="EMBL/GenBank/DDBJ databases">
        <authorList>
            <person name="Braso-Vives M."/>
        </authorList>
    </citation>
    <scope>NUCLEOTIDE SEQUENCE</scope>
</reference>
<gene>
    <name evidence="3" type="primary">Hypp4557</name>
    <name evidence="3" type="ORF">BLAG_LOCUS23197</name>
</gene>
<feature type="compositionally biased region" description="Basic and acidic residues" evidence="1">
    <location>
        <begin position="101"/>
        <end position="111"/>
    </location>
</feature>